<keyword evidence="7" id="KW-1185">Reference proteome</keyword>
<dbReference type="EMBL" id="RHIB01000001">
    <property type="protein sequence ID" value="RNA69079.1"/>
    <property type="molecule type" value="Genomic_DNA"/>
</dbReference>
<dbReference type="PANTHER" id="PTHR33969:SF2">
    <property type="entry name" value="SEGREGATION AND CONDENSATION PROTEIN A"/>
    <property type="match status" value="1"/>
</dbReference>
<comment type="function">
    <text evidence="5">Participates in chromosomal partition during cell division. May act via the formation of a condensin-like complex containing Smc and ScpB that pull DNA away from mid-cell into both cell halves.</text>
</comment>
<dbReference type="InterPro" id="IPR023093">
    <property type="entry name" value="ScpA-like_C"/>
</dbReference>
<dbReference type="GO" id="GO:0007059">
    <property type="term" value="P:chromosome segregation"/>
    <property type="evidence" value="ECO:0007669"/>
    <property type="project" value="UniProtKB-UniRule"/>
</dbReference>
<evidence type="ECO:0000256" key="5">
    <source>
        <dbReference type="HAMAP-Rule" id="MF_01805"/>
    </source>
</evidence>
<dbReference type="OrthoDB" id="9811016at2"/>
<evidence type="ECO:0000256" key="4">
    <source>
        <dbReference type="ARBA" id="ARBA00044777"/>
    </source>
</evidence>
<reference evidence="6 7" key="1">
    <citation type="submission" date="2018-10" db="EMBL/GenBank/DDBJ databases">
        <title>Bacillus Keqinensis sp. nov., a moderately halophilic bacterium isolated from a saline-alkaline lake.</title>
        <authorList>
            <person name="Wang H."/>
        </authorList>
    </citation>
    <scope>NUCLEOTIDE SEQUENCE [LARGE SCALE GENOMIC DNA]</scope>
    <source>
        <strain evidence="6 7">KQ-3</strain>
    </source>
</reference>
<name>A0A3M7TV21_9BACI</name>
<protein>
    <recommendedName>
        <fullName evidence="4 5">Segregation and condensation protein A</fullName>
    </recommendedName>
</protein>
<comment type="subunit">
    <text evidence="5">Component of a cohesin-like complex composed of ScpA, ScpB and the Smc homodimer, in which ScpA and ScpB bind to the head domain of Smc. The presence of the three proteins is required for the association of the complex with DNA.</text>
</comment>
<dbReference type="PANTHER" id="PTHR33969">
    <property type="entry name" value="SEGREGATION AND CONDENSATION PROTEIN A"/>
    <property type="match status" value="1"/>
</dbReference>
<evidence type="ECO:0000313" key="7">
    <source>
        <dbReference type="Proteomes" id="UP000278746"/>
    </source>
</evidence>
<evidence type="ECO:0000256" key="1">
    <source>
        <dbReference type="ARBA" id="ARBA00022618"/>
    </source>
</evidence>
<accession>A0A3M7TV21</accession>
<dbReference type="RefSeq" id="WP_122896601.1">
    <property type="nucleotide sequence ID" value="NZ_RHIB01000001.1"/>
</dbReference>
<dbReference type="GO" id="GO:0005737">
    <property type="term" value="C:cytoplasm"/>
    <property type="evidence" value="ECO:0007669"/>
    <property type="project" value="UniProtKB-SubCell"/>
</dbReference>
<evidence type="ECO:0000256" key="3">
    <source>
        <dbReference type="ARBA" id="ARBA00023306"/>
    </source>
</evidence>
<dbReference type="Gene3D" id="6.10.250.2410">
    <property type="match status" value="1"/>
</dbReference>
<keyword evidence="3 5" id="KW-0131">Cell cycle</keyword>
<dbReference type="Pfam" id="PF02616">
    <property type="entry name" value="SMC_ScpA"/>
    <property type="match status" value="1"/>
</dbReference>
<keyword evidence="1 5" id="KW-0132">Cell division</keyword>
<sequence>MQYSVKLNTFEGPLDLLLHLIQKNDLDLYDIPVAKITDQYMNFIHTMQVLQLDIASEYLVMASSLLEMKSKLLLPPKEEDEIYEEEYYMEGDDDPRDDLMKRLIEYKRYKEAAGELKEKEIERSQLFSKPAADLSPLLEEEEKEPANVDVSLYDMLSAFQKLVKRKKDSKPIYSKVHRDEIPIEKRMTEIITRLESMRGKTSFSSLFDTDSRSQKVVTFLAVLELMKSKMIGCTQEGNFNDIVVYQREVLTIDE</sequence>
<organism evidence="6 7">
    <name type="scientific">Alteribacter keqinensis</name>
    <dbReference type="NCBI Taxonomy" id="2483800"/>
    <lineage>
        <taxon>Bacteria</taxon>
        <taxon>Bacillati</taxon>
        <taxon>Bacillota</taxon>
        <taxon>Bacilli</taxon>
        <taxon>Bacillales</taxon>
        <taxon>Bacillaceae</taxon>
        <taxon>Alteribacter</taxon>
    </lineage>
</organism>
<evidence type="ECO:0000313" key="6">
    <source>
        <dbReference type="EMBL" id="RNA69079.1"/>
    </source>
</evidence>
<comment type="caution">
    <text evidence="6">The sequence shown here is derived from an EMBL/GenBank/DDBJ whole genome shotgun (WGS) entry which is preliminary data.</text>
</comment>
<dbReference type="AlphaFoldDB" id="A0A3M7TV21"/>
<dbReference type="GO" id="GO:0006260">
    <property type="term" value="P:DNA replication"/>
    <property type="evidence" value="ECO:0007669"/>
    <property type="project" value="UniProtKB-UniRule"/>
</dbReference>
<comment type="similarity">
    <text evidence="5">Belongs to the ScpA family.</text>
</comment>
<proteinExistence type="inferred from homology"/>
<evidence type="ECO:0000256" key="2">
    <source>
        <dbReference type="ARBA" id="ARBA00022829"/>
    </source>
</evidence>
<comment type="subcellular location">
    <subcellularLocation>
        <location evidence="5">Cytoplasm</location>
    </subcellularLocation>
    <text evidence="5">Associated with two foci at the outer edges of the nucleoid region in young cells, and at four foci within both cell halves in older cells.</text>
</comment>
<dbReference type="HAMAP" id="MF_01805">
    <property type="entry name" value="ScpA"/>
    <property type="match status" value="1"/>
</dbReference>
<dbReference type="Gene3D" id="1.10.10.580">
    <property type="entry name" value="Structural maintenance of chromosome 1. Chain E"/>
    <property type="match status" value="1"/>
</dbReference>
<dbReference type="NCBIfam" id="NF000995">
    <property type="entry name" value="PRK00104.1-4"/>
    <property type="match status" value="1"/>
</dbReference>
<gene>
    <name evidence="5" type="primary">scpA</name>
    <name evidence="6" type="ORF">EBO34_03745</name>
</gene>
<dbReference type="InterPro" id="IPR003768">
    <property type="entry name" value="ScpA"/>
</dbReference>
<dbReference type="Proteomes" id="UP000278746">
    <property type="component" value="Unassembled WGS sequence"/>
</dbReference>
<keyword evidence="5" id="KW-0963">Cytoplasm</keyword>
<keyword evidence="2 5" id="KW-0159">Chromosome partition</keyword>
<dbReference type="GO" id="GO:0051301">
    <property type="term" value="P:cell division"/>
    <property type="evidence" value="ECO:0007669"/>
    <property type="project" value="UniProtKB-KW"/>
</dbReference>